<name>A0A350P1Q0_9ALTE</name>
<accession>A0A350P1Q0</accession>
<protein>
    <submittedName>
        <fullName evidence="1">Uncharacterized protein</fullName>
    </submittedName>
</protein>
<dbReference type="EMBL" id="DNAN01000196">
    <property type="protein sequence ID" value="HAW75217.1"/>
    <property type="molecule type" value="Genomic_DNA"/>
</dbReference>
<proteinExistence type="predicted"/>
<dbReference type="AlphaFoldDB" id="A0A350P1Q0"/>
<organism evidence="1 2">
    <name type="scientific">Alteromonas australica</name>
    <dbReference type="NCBI Taxonomy" id="589873"/>
    <lineage>
        <taxon>Bacteria</taxon>
        <taxon>Pseudomonadati</taxon>
        <taxon>Pseudomonadota</taxon>
        <taxon>Gammaproteobacteria</taxon>
        <taxon>Alteromonadales</taxon>
        <taxon>Alteromonadaceae</taxon>
        <taxon>Alteromonas/Salinimonas group</taxon>
        <taxon>Alteromonas</taxon>
    </lineage>
</organism>
<gene>
    <name evidence="1" type="ORF">DCW74_05705</name>
</gene>
<dbReference type="Proteomes" id="UP000263517">
    <property type="component" value="Unassembled WGS sequence"/>
</dbReference>
<evidence type="ECO:0000313" key="2">
    <source>
        <dbReference type="Proteomes" id="UP000263517"/>
    </source>
</evidence>
<sequence length="59" mass="6997">MTKLTTLGEITKHEDRIFQLLFKIKHTTSKAKLHHLAQELADLTKQYVPKFEMEEQDEN</sequence>
<evidence type="ECO:0000313" key="1">
    <source>
        <dbReference type="EMBL" id="HAW75217.1"/>
    </source>
</evidence>
<comment type="caution">
    <text evidence="1">The sequence shown here is derived from an EMBL/GenBank/DDBJ whole genome shotgun (WGS) entry which is preliminary data.</text>
</comment>
<reference evidence="1 2" key="1">
    <citation type="journal article" date="2018" name="Nat. Biotechnol.">
        <title>A standardized bacterial taxonomy based on genome phylogeny substantially revises the tree of life.</title>
        <authorList>
            <person name="Parks D.H."/>
            <person name="Chuvochina M."/>
            <person name="Waite D.W."/>
            <person name="Rinke C."/>
            <person name="Skarshewski A."/>
            <person name="Chaumeil P.A."/>
            <person name="Hugenholtz P."/>
        </authorList>
    </citation>
    <scope>NUCLEOTIDE SEQUENCE [LARGE SCALE GENOMIC DNA]</scope>
    <source>
        <strain evidence="1">UBA11978</strain>
    </source>
</reference>